<dbReference type="EMBL" id="CP098611">
    <property type="protein sequence ID" value="USR91400.1"/>
    <property type="molecule type" value="Genomic_DNA"/>
</dbReference>
<evidence type="ECO:0000313" key="1">
    <source>
        <dbReference type="EMBL" id="USR91400.1"/>
    </source>
</evidence>
<reference evidence="1" key="1">
    <citation type="submission" date="2022-06" db="EMBL/GenBank/DDBJ databases">
        <title>Genome sequence of Phormidium yuhuli AB48 isolated from an industrial photobioreactor environment.</title>
        <authorList>
            <person name="Qiu Y."/>
            <person name="Noonan A.J.C."/>
            <person name="Dofher K."/>
            <person name="Koch M."/>
            <person name="Kieft B."/>
            <person name="Lin X."/>
            <person name="Ziels R.M."/>
            <person name="Hallam S.J."/>
        </authorList>
    </citation>
    <scope>NUCLEOTIDE SEQUENCE</scope>
    <source>
        <strain evidence="1">AB48</strain>
    </source>
</reference>
<dbReference type="Proteomes" id="UP001056708">
    <property type="component" value="Chromosome"/>
</dbReference>
<name>A0ABY5AQV4_9CYAN</name>
<keyword evidence="2" id="KW-1185">Reference proteome</keyword>
<evidence type="ECO:0000313" key="2">
    <source>
        <dbReference type="Proteomes" id="UP001056708"/>
    </source>
</evidence>
<protein>
    <submittedName>
        <fullName evidence="1">Uncharacterized protein</fullName>
    </submittedName>
</protein>
<accession>A0ABY5AQV4</accession>
<proteinExistence type="predicted"/>
<organism evidence="1 2">
    <name type="scientific">Phormidium yuhuli AB48</name>
    <dbReference type="NCBI Taxonomy" id="2940671"/>
    <lineage>
        <taxon>Bacteria</taxon>
        <taxon>Bacillati</taxon>
        <taxon>Cyanobacteriota</taxon>
        <taxon>Cyanophyceae</taxon>
        <taxon>Oscillatoriophycideae</taxon>
        <taxon>Oscillatoriales</taxon>
        <taxon>Oscillatoriaceae</taxon>
        <taxon>Phormidium</taxon>
        <taxon>Phormidium yuhuli</taxon>
    </lineage>
</organism>
<gene>
    <name evidence="1" type="ORF">NEA10_01265</name>
</gene>
<sequence length="71" mass="8146">MTISISQEPMTSVGGFIPEADQWVQLRDPLTDYSADEALLLCEEVEDYWVAWIPSYGEARVRREQLLKAID</sequence>
<dbReference type="RefSeq" id="WP_252663425.1">
    <property type="nucleotide sequence ID" value="NZ_CP098611.1"/>
</dbReference>